<dbReference type="OrthoDB" id="4158087at2759"/>
<organism evidence="2 3">
    <name type="scientific">Colletotrichum chlorophyti</name>
    <dbReference type="NCBI Taxonomy" id="708187"/>
    <lineage>
        <taxon>Eukaryota</taxon>
        <taxon>Fungi</taxon>
        <taxon>Dikarya</taxon>
        <taxon>Ascomycota</taxon>
        <taxon>Pezizomycotina</taxon>
        <taxon>Sordariomycetes</taxon>
        <taxon>Hypocreomycetidae</taxon>
        <taxon>Glomerellales</taxon>
        <taxon>Glomerellaceae</taxon>
        <taxon>Colletotrichum</taxon>
    </lineage>
</organism>
<protein>
    <recommendedName>
        <fullName evidence="4">Transcription factor domain-containing protein</fullName>
    </recommendedName>
</protein>
<proteinExistence type="predicted"/>
<dbReference type="STRING" id="708187.A0A1Q8RAH1"/>
<comment type="caution">
    <text evidence="2">The sequence shown here is derived from an EMBL/GenBank/DDBJ whole genome shotgun (WGS) entry which is preliminary data.</text>
</comment>
<evidence type="ECO:0008006" key="4">
    <source>
        <dbReference type="Google" id="ProtNLM"/>
    </source>
</evidence>
<keyword evidence="3" id="KW-1185">Reference proteome</keyword>
<feature type="region of interest" description="Disordered" evidence="1">
    <location>
        <begin position="39"/>
        <end position="64"/>
    </location>
</feature>
<sequence length="515" mass="58108">MSNQKRSTDKGFAFVVADPFGKPNSDDRRLIRSHVMRGKNTRAARTNLKSSASLPSQSSSHLPTATPWSVRRVLVRNDADSEELAENANSLLPRVSRTPNDMYMFQLADDVDSTSRAMLFEFYAVIKEAMYPVEWCLHWDNSKMPWFYWLCSDAAYLHSILFTVGLLRDAARGSPRSKKTNFHIWKTVSLLKENIADQSLATSDSTIATILAMCFVAEIVGDYAGAAAHVAGLRQIVGLRGGVQNFRHNTQLQVKICRVDIGWYLCTGEKPLYYKDDLSWEPAFASILGPSPAGLGGRDGPCRVRRTLDVMDPRMGSVFQDLQDFSRLTKLLFRTERKIDPCLFQDLMTSIQYRIMHLELPAENGLAEGFRLGMIGYLTTLFLLISGKRLRFDFFNSKFRSTCRHLETAEPPGASSGLIQAWILVIGAISIFDPEDDVWLMPKLADIRGSLGNTWPEAKRRLEEVMWIEAIHDLAGIKVFEKLVFYDAKIPPEQALINLREGGYVGTHRKALVQR</sequence>
<dbReference type="PANTHER" id="PTHR37540">
    <property type="entry name" value="TRANSCRIPTION FACTOR (ACR-2), PUTATIVE-RELATED-RELATED"/>
    <property type="match status" value="1"/>
</dbReference>
<dbReference type="Proteomes" id="UP000186583">
    <property type="component" value="Unassembled WGS sequence"/>
</dbReference>
<reference evidence="2 3" key="1">
    <citation type="submission" date="2016-11" db="EMBL/GenBank/DDBJ databases">
        <title>Draft Genome Assembly of Colletotrichum chlorophyti a pathogen of herbaceous plants.</title>
        <authorList>
            <person name="Gan P."/>
            <person name="Narusaka M."/>
            <person name="Tsushima A."/>
            <person name="Narusaka Y."/>
            <person name="Takano Y."/>
            <person name="Shirasu K."/>
        </authorList>
    </citation>
    <scope>NUCLEOTIDE SEQUENCE [LARGE SCALE GENOMIC DNA]</scope>
    <source>
        <strain evidence="2 3">NTL11</strain>
    </source>
</reference>
<evidence type="ECO:0000313" key="2">
    <source>
        <dbReference type="EMBL" id="OLN81321.1"/>
    </source>
</evidence>
<evidence type="ECO:0000256" key="1">
    <source>
        <dbReference type="SAM" id="MobiDB-lite"/>
    </source>
</evidence>
<gene>
    <name evidence="2" type="ORF">CCHL11_08585</name>
</gene>
<accession>A0A1Q8RAH1</accession>
<dbReference type="AlphaFoldDB" id="A0A1Q8RAH1"/>
<name>A0A1Q8RAH1_9PEZI</name>
<dbReference type="EMBL" id="MPGH01000255">
    <property type="protein sequence ID" value="OLN81321.1"/>
    <property type="molecule type" value="Genomic_DNA"/>
</dbReference>
<feature type="compositionally biased region" description="Low complexity" evidence="1">
    <location>
        <begin position="50"/>
        <end position="60"/>
    </location>
</feature>
<evidence type="ECO:0000313" key="3">
    <source>
        <dbReference type="Proteomes" id="UP000186583"/>
    </source>
</evidence>